<evidence type="ECO:0000313" key="6">
    <source>
        <dbReference type="Proteomes" id="UP000078512"/>
    </source>
</evidence>
<dbReference type="GO" id="GO:0048193">
    <property type="term" value="P:Golgi vesicle transport"/>
    <property type="evidence" value="ECO:0007669"/>
    <property type="project" value="TreeGrafter"/>
</dbReference>
<proteinExistence type="inferred from homology"/>
<dbReference type="PANTHER" id="PTHR15954:SF4">
    <property type="entry name" value="VACUOLAR PROTEIN SORTING-ASSOCIATED PROTEIN 51 HOMOLOG"/>
    <property type="match status" value="1"/>
</dbReference>
<feature type="compositionally biased region" description="Basic and acidic residues" evidence="4">
    <location>
        <begin position="811"/>
        <end position="826"/>
    </location>
</feature>
<feature type="compositionally biased region" description="Polar residues" evidence="4">
    <location>
        <begin position="406"/>
        <end position="418"/>
    </location>
</feature>
<dbReference type="InterPro" id="IPR014812">
    <property type="entry name" value="Vps51"/>
</dbReference>
<dbReference type="GO" id="GO:0005829">
    <property type="term" value="C:cytosol"/>
    <property type="evidence" value="ECO:0007669"/>
    <property type="project" value="GOC"/>
</dbReference>
<dbReference type="Proteomes" id="UP000078512">
    <property type="component" value="Unassembled WGS sequence"/>
</dbReference>
<comment type="function">
    <text evidence="2">Acts as component of the GARP complex that is involved in retrograde transport from early and late endosomes to the trans-Golgi network (TGN).</text>
</comment>
<evidence type="ECO:0000256" key="1">
    <source>
        <dbReference type="ARBA" id="ARBA00006080"/>
    </source>
</evidence>
<keyword evidence="2" id="KW-0445">Lipid transport</keyword>
<dbReference type="STRING" id="1314771.A0A197JEG0"/>
<dbReference type="OrthoDB" id="203678at2759"/>
<evidence type="ECO:0000256" key="4">
    <source>
        <dbReference type="SAM" id="MobiDB-lite"/>
    </source>
</evidence>
<feature type="region of interest" description="Disordered" evidence="4">
    <location>
        <begin position="406"/>
        <end position="435"/>
    </location>
</feature>
<accession>A0A197JEG0</accession>
<dbReference type="GO" id="GO:0007030">
    <property type="term" value="P:Golgi organization"/>
    <property type="evidence" value="ECO:0007669"/>
    <property type="project" value="UniProtKB-UniRule"/>
</dbReference>
<dbReference type="AlphaFoldDB" id="A0A197JEG0"/>
<keyword evidence="6" id="KW-1185">Reference proteome</keyword>
<organism evidence="5 6">
    <name type="scientific">Linnemannia elongata AG-77</name>
    <dbReference type="NCBI Taxonomy" id="1314771"/>
    <lineage>
        <taxon>Eukaryota</taxon>
        <taxon>Fungi</taxon>
        <taxon>Fungi incertae sedis</taxon>
        <taxon>Mucoromycota</taxon>
        <taxon>Mortierellomycotina</taxon>
        <taxon>Mortierellomycetes</taxon>
        <taxon>Mortierellales</taxon>
        <taxon>Mortierellaceae</taxon>
        <taxon>Linnemannia</taxon>
    </lineage>
</organism>
<dbReference type="GO" id="GO:0032456">
    <property type="term" value="P:endocytic recycling"/>
    <property type="evidence" value="ECO:0007669"/>
    <property type="project" value="TreeGrafter"/>
</dbReference>
<dbReference type="GO" id="GO:0042147">
    <property type="term" value="P:retrograde transport, endosome to Golgi"/>
    <property type="evidence" value="ECO:0007669"/>
    <property type="project" value="UniProtKB-UniRule"/>
</dbReference>
<dbReference type="GO" id="GO:0016020">
    <property type="term" value="C:membrane"/>
    <property type="evidence" value="ECO:0007669"/>
    <property type="project" value="TreeGrafter"/>
</dbReference>
<comment type="subcellular location">
    <subcellularLocation>
        <location evidence="2">Golgi apparatus</location>
        <location evidence="2">trans-Golgi network</location>
    </subcellularLocation>
</comment>
<evidence type="ECO:0000256" key="2">
    <source>
        <dbReference type="RuleBase" id="RU368010"/>
    </source>
</evidence>
<evidence type="ECO:0000313" key="5">
    <source>
        <dbReference type="EMBL" id="OAQ22819.1"/>
    </source>
</evidence>
<feature type="region of interest" description="Disordered" evidence="4">
    <location>
        <begin position="318"/>
        <end position="372"/>
    </location>
</feature>
<dbReference type="GO" id="GO:1990745">
    <property type="term" value="C:EARP complex"/>
    <property type="evidence" value="ECO:0007669"/>
    <property type="project" value="TreeGrafter"/>
</dbReference>
<dbReference type="GO" id="GO:0015031">
    <property type="term" value="P:protein transport"/>
    <property type="evidence" value="ECO:0007669"/>
    <property type="project" value="UniProtKB-UniRule"/>
</dbReference>
<feature type="coiled-coil region" evidence="3">
    <location>
        <begin position="134"/>
        <end position="168"/>
    </location>
</feature>
<keyword evidence="2" id="KW-0333">Golgi apparatus</keyword>
<keyword evidence="2" id="KW-0813">Transport</keyword>
<dbReference type="GO" id="GO:0000938">
    <property type="term" value="C:GARP complex"/>
    <property type="evidence" value="ECO:0007669"/>
    <property type="project" value="UniProtKB-UniRule"/>
</dbReference>
<name>A0A197JEG0_9FUNG</name>
<dbReference type="Pfam" id="PF08700">
    <property type="entry name" value="VPS51_Exo84_N"/>
    <property type="match status" value="1"/>
</dbReference>
<gene>
    <name evidence="5" type="ORF">K457DRAFT_159681</name>
</gene>
<feature type="compositionally biased region" description="Low complexity" evidence="4">
    <location>
        <begin position="344"/>
        <end position="357"/>
    </location>
</feature>
<dbReference type="EMBL" id="KV442140">
    <property type="protein sequence ID" value="OAQ22819.1"/>
    <property type="molecule type" value="Genomic_DNA"/>
</dbReference>
<protein>
    <recommendedName>
        <fullName evidence="2">Vacuolar protein sorting-associated protein 51 homolog</fullName>
    </recommendedName>
</protein>
<sequence length="986" mass="109075">MAAGANATIYPLEGNSLTVPHRSAAGNKTSITATGTATRRRAKSFLRNYYGIQQTDATNQDGSKDSSSAPSGPTSKTDPYDLDSHAFEVDKYMHKMFVEKQLPGLVQADNELVADIRQLDGDMKTLVYENYSKFLSATDTINKMKSNVDNLESEMARLTQNIGKIATSSSAIHSSLGGKREKIRQLNGVHSLLTKLQFVFELPTNLHQCLETESYTQAVKSYCRTLHLLQHYKHLTVFTGIERECKAIMVQVAQKIRQRMCSDTASITEITESVGLLLALKEDPVALWKQYLGLSMSALRKVNTKTLEEIKNLPLYSTPPAASPRSAQTPMPATPKRSIKKSARTATNTSASSGTGSTEKEKENKVKTSTPPPADKVAYLNAYFLKQVEAFVVSFMNYFLAPTAASGTPANSSSNSGGMTVAASGEEAPGSDQRPPAWVAKDTRAHANVTREQISEASTTVMEAASNMVSNYLDTIRSFLDYPNDIFSIEPQVHVHVLQNLYLATKSSSGLCQLVGFDTLATGLIQNWESQLIERALGKVKEGLMSRIVQQNLQLARQSPKSNNSGTIMGDVSLSLAEPFSTVAATQGFSWAIVLKETTVWLLDTFKVDTIPFLEKCMSSDAQFLETTEGRALFLKNFQDEFKTFWDWILKEMQQRSSAIPPSGAGSTESLGSRTSSLVMSQLCFEFSTSVVEQLYKTLSKTLFRVGKRNRSGSFLIESYEEPPVLPQLQWDCKSVIQVCQESGHILLDGFIARTGNELSWLVMDVRSETDFMTLESPPTGVSVAWETIYRQLNEIERQVMMVYGDDGERLGNHEISSESTRRESAFRPGGGIGGGAGGGSHSGSKPSHQNDSMASFGSNTMNSRFDHQQRNLLLSNIDKLFSDRVEIFIRCQDLNRTGIMFGIIKILLKAWAESVRMKTFGKGGFQQVQVDAEFAKVWLWRFATADERLMHSLLEEAQQTAYRRCIDAVPLDTHSVESIINSFER</sequence>
<keyword evidence="3" id="KW-0175">Coiled coil</keyword>
<feature type="region of interest" description="Disordered" evidence="4">
    <location>
        <begin position="54"/>
        <end position="82"/>
    </location>
</feature>
<reference evidence="5 6" key="1">
    <citation type="submission" date="2016-05" db="EMBL/GenBank/DDBJ databases">
        <title>Genome sequencing reveals origins of a unique bacterial endosymbiosis in the earliest lineages of terrestrial Fungi.</title>
        <authorList>
            <consortium name="DOE Joint Genome Institute"/>
            <person name="Uehling J."/>
            <person name="Gryganskyi A."/>
            <person name="Hameed K."/>
            <person name="Tschaplinski T."/>
            <person name="Misztal P."/>
            <person name="Wu S."/>
            <person name="Desiro A."/>
            <person name="Vande Pol N."/>
            <person name="Du Z.-Y."/>
            <person name="Zienkiewicz A."/>
            <person name="Zienkiewicz K."/>
            <person name="Morin E."/>
            <person name="Tisserant E."/>
            <person name="Splivallo R."/>
            <person name="Hainaut M."/>
            <person name="Henrissat B."/>
            <person name="Ohm R."/>
            <person name="Kuo A."/>
            <person name="Yan J."/>
            <person name="Lipzen A."/>
            <person name="Nolan M."/>
            <person name="Labutti K."/>
            <person name="Barry K."/>
            <person name="Goldstein A."/>
            <person name="Labbe J."/>
            <person name="Schadt C."/>
            <person name="Tuskan G."/>
            <person name="Grigoriev I."/>
            <person name="Martin F."/>
            <person name="Vilgalys R."/>
            <person name="Bonito G."/>
        </authorList>
    </citation>
    <scope>NUCLEOTIDE SEQUENCE [LARGE SCALE GENOMIC DNA]</scope>
    <source>
        <strain evidence="5 6">AG-77</strain>
    </source>
</reference>
<feature type="compositionally biased region" description="Gly residues" evidence="4">
    <location>
        <begin position="829"/>
        <end position="842"/>
    </location>
</feature>
<feature type="region of interest" description="Disordered" evidence="4">
    <location>
        <begin position="811"/>
        <end position="861"/>
    </location>
</feature>
<dbReference type="PANTHER" id="PTHR15954">
    <property type="entry name" value="VACUOLAR PROTEIN SORTING-ASSOCIATED PROTEIN 51 HOMOLOG"/>
    <property type="match status" value="1"/>
</dbReference>
<dbReference type="GO" id="GO:0006869">
    <property type="term" value="P:lipid transport"/>
    <property type="evidence" value="ECO:0007669"/>
    <property type="project" value="UniProtKB-UniRule"/>
</dbReference>
<keyword evidence="2" id="KW-0653">Protein transport</keyword>
<evidence type="ECO:0000256" key="3">
    <source>
        <dbReference type="SAM" id="Coils"/>
    </source>
</evidence>
<feature type="compositionally biased region" description="Polar residues" evidence="4">
    <location>
        <begin position="54"/>
        <end position="77"/>
    </location>
</feature>
<feature type="compositionally biased region" description="Polar residues" evidence="4">
    <location>
        <begin position="846"/>
        <end position="861"/>
    </location>
</feature>
<comment type="subunit">
    <text evidence="2">Component of the Golgi-associated retrograde protein (GARP) complex.</text>
</comment>
<comment type="similarity">
    <text evidence="1 2">Belongs to the VPS51 family.</text>
</comment>